<evidence type="ECO:0000256" key="3">
    <source>
        <dbReference type="ARBA" id="ARBA00022801"/>
    </source>
</evidence>
<dbReference type="Gene3D" id="1.10.418.20">
    <property type="match status" value="1"/>
</dbReference>
<proteinExistence type="inferred from homology"/>
<evidence type="ECO:0000256" key="5">
    <source>
        <dbReference type="SAM" id="MobiDB-lite"/>
    </source>
</evidence>
<dbReference type="AlphaFoldDB" id="A0AA36HA70"/>
<dbReference type="GO" id="GO:0006508">
    <property type="term" value="P:proteolysis"/>
    <property type="evidence" value="ECO:0007669"/>
    <property type="project" value="UniProtKB-KW"/>
</dbReference>
<comment type="caution">
    <text evidence="7">The sequence shown here is derived from an EMBL/GenBank/DDBJ whole genome shotgun (WGS) entry which is preliminary data.</text>
</comment>
<keyword evidence="8" id="KW-1185">Reference proteome</keyword>
<keyword evidence="3" id="KW-0378">Hydrolase</keyword>
<protein>
    <recommendedName>
        <fullName evidence="6">Ubiquitin-like protease family profile domain-containing protein</fullName>
    </recommendedName>
</protein>
<dbReference type="Pfam" id="PF02902">
    <property type="entry name" value="Peptidase_C48"/>
    <property type="match status" value="1"/>
</dbReference>
<dbReference type="PROSITE" id="PS50600">
    <property type="entry name" value="ULP_PROTEASE"/>
    <property type="match status" value="1"/>
</dbReference>
<dbReference type="EMBL" id="CATQJL010000316">
    <property type="protein sequence ID" value="CAJ0606969.1"/>
    <property type="molecule type" value="Genomic_DNA"/>
</dbReference>
<organism evidence="7 8">
    <name type="scientific">Cylicocyclus nassatus</name>
    <name type="common">Nematode worm</name>
    <dbReference type="NCBI Taxonomy" id="53992"/>
    <lineage>
        <taxon>Eukaryota</taxon>
        <taxon>Metazoa</taxon>
        <taxon>Ecdysozoa</taxon>
        <taxon>Nematoda</taxon>
        <taxon>Chromadorea</taxon>
        <taxon>Rhabditida</taxon>
        <taxon>Rhabditina</taxon>
        <taxon>Rhabditomorpha</taxon>
        <taxon>Strongyloidea</taxon>
        <taxon>Strongylidae</taxon>
        <taxon>Cylicocyclus</taxon>
    </lineage>
</organism>
<dbReference type="PANTHER" id="PTHR46915:SF2">
    <property type="entry name" value="UBIQUITIN-LIKE PROTEASE 4"/>
    <property type="match status" value="1"/>
</dbReference>
<evidence type="ECO:0000259" key="6">
    <source>
        <dbReference type="PROSITE" id="PS50600"/>
    </source>
</evidence>
<accession>A0AA36HA70</accession>
<dbReference type="Proteomes" id="UP001176961">
    <property type="component" value="Unassembled WGS sequence"/>
</dbReference>
<dbReference type="GO" id="GO:0008234">
    <property type="term" value="F:cysteine-type peptidase activity"/>
    <property type="evidence" value="ECO:0007669"/>
    <property type="project" value="UniProtKB-KW"/>
</dbReference>
<evidence type="ECO:0000313" key="8">
    <source>
        <dbReference type="Proteomes" id="UP001176961"/>
    </source>
</evidence>
<feature type="domain" description="Ubiquitin-like protease family profile" evidence="6">
    <location>
        <begin position="109"/>
        <end position="301"/>
    </location>
</feature>
<evidence type="ECO:0000313" key="7">
    <source>
        <dbReference type="EMBL" id="CAJ0606969.1"/>
    </source>
</evidence>
<reference evidence="7" key="1">
    <citation type="submission" date="2023-07" db="EMBL/GenBank/DDBJ databases">
        <authorList>
            <consortium name="CYATHOMIX"/>
        </authorList>
    </citation>
    <scope>NUCLEOTIDE SEQUENCE</scope>
    <source>
        <strain evidence="7">N/A</strain>
    </source>
</reference>
<dbReference type="Gene3D" id="3.30.310.130">
    <property type="entry name" value="Ubiquitin-related"/>
    <property type="match status" value="1"/>
</dbReference>
<feature type="compositionally biased region" description="Acidic residues" evidence="5">
    <location>
        <begin position="61"/>
        <end position="77"/>
    </location>
</feature>
<keyword evidence="4" id="KW-0788">Thiol protease</keyword>
<dbReference type="GO" id="GO:0016926">
    <property type="term" value="P:protein desumoylation"/>
    <property type="evidence" value="ECO:0007669"/>
    <property type="project" value="UniProtKB-ARBA"/>
</dbReference>
<dbReference type="InterPro" id="IPR003653">
    <property type="entry name" value="Peptidase_C48_C"/>
</dbReference>
<evidence type="ECO:0000256" key="2">
    <source>
        <dbReference type="ARBA" id="ARBA00022670"/>
    </source>
</evidence>
<dbReference type="SUPFAM" id="SSF54001">
    <property type="entry name" value="Cysteine proteinases"/>
    <property type="match status" value="1"/>
</dbReference>
<dbReference type="InterPro" id="IPR038765">
    <property type="entry name" value="Papain-like_cys_pep_sf"/>
</dbReference>
<sequence>MMEISAHQNHSIPSFQRYTQCEDEPNLKFNDACINDYDYHNDFMNCGNECSSLGHSAVPSYEDDIDENSDDSEELDESSGSQLGKTKSGCLEFTASTEMLRIRFPFQSISVRLSDFLCLQENDLLNDTIVDFYLNHVVEHVLPDEPSKRITVLPSVFWHNLSILQCGVMADEANATLSGDQLLDARFGDVLDFVEEFDFIEVDYIIVPVNEWEHWSLVIVCYPFTPRARMVCFDSQLTDDLNNLQNIADLCDEFLKYVWMRRRMYELPSKERMRCIIPENLPQQGNNFDCGLFIVEFARRFLLAPPVNLDNFDFTAEYPDFTVRDKRLDIQHAVLSLCSNLFAQLRCLLSSC</sequence>
<keyword evidence="2" id="KW-0645">Protease</keyword>
<name>A0AA36HA70_CYLNA</name>
<comment type="similarity">
    <text evidence="1">Belongs to the peptidase C48 family.</text>
</comment>
<gene>
    <name evidence="7" type="ORF">CYNAS_LOCUS18952</name>
</gene>
<dbReference type="PANTHER" id="PTHR46915">
    <property type="entry name" value="UBIQUITIN-LIKE PROTEASE 4-RELATED"/>
    <property type="match status" value="1"/>
</dbReference>
<evidence type="ECO:0000256" key="4">
    <source>
        <dbReference type="ARBA" id="ARBA00022807"/>
    </source>
</evidence>
<feature type="region of interest" description="Disordered" evidence="5">
    <location>
        <begin position="61"/>
        <end position="85"/>
    </location>
</feature>
<evidence type="ECO:0000256" key="1">
    <source>
        <dbReference type="ARBA" id="ARBA00005234"/>
    </source>
</evidence>